<evidence type="ECO:0000313" key="3">
    <source>
        <dbReference type="Proteomes" id="UP001295794"/>
    </source>
</evidence>
<dbReference type="AlphaFoldDB" id="A0AAD2HMK0"/>
<dbReference type="EMBL" id="CAVNYO010000045">
    <property type="protein sequence ID" value="CAK5263985.1"/>
    <property type="molecule type" value="Genomic_DNA"/>
</dbReference>
<name>A0AAD2HMK0_9AGAR</name>
<protein>
    <submittedName>
        <fullName evidence="2">Uncharacterized protein</fullName>
    </submittedName>
</protein>
<evidence type="ECO:0000313" key="1">
    <source>
        <dbReference type="EMBL" id="CAK5263985.1"/>
    </source>
</evidence>
<sequence length="944" mass="106580">MNGSPSYKFRRLLSFCKTIAMAGLPPTILELRQFSTAAAYPRYREPMSDPLDAFIFSPETYLELPSQPLNPTTILNGQYQAGRIFVQCIPRNPLICGRPSYSIAFTAHGQPAPYLSDIRHGRVCLDREDGDVMRECGLANQWSRFRWVLEWPGAAEKGKDIRIGNGLTRRILIREITDAIEVFLRGRTRRYVVSGPGSQPREVQLEDLRIVAVNYYGRFNWVPILALDYPLHSIKGRFHISCVARTMAPTLPNSMYTAPPLPDEIISEILAPALEVSEQNFCYIGTDASPFVIYTESPRAYLVVCKAWLRVSTPLLYHTVVLRSKAQSKALARTLVQVPELGRFIKRLRIESGYGTYMRPIIQAAPNISDLFLSLDIYTTDNTDSLCQALASINPERLILQETNKKLTNKMFTKLLWALEEIIPHWKRLTRYHCCGPTGHSIAASCAAQMLAPAFVKAQRLSTWVVPSSHDLVRLCDGFQGCPLKSVVISKPLDGWELNGIENLPAEIKALTKFTMKKSRKPVPAADLTEAPVQSFTPMSTAAAEAQEAVWSRVLYFAIGDGSPRLPFLLVSKIFYVSKTVPMTPVALLDSPQRLGLPFYYSSLQLDVVQALPKFNQVLMNHPEITRSVRSILMNIHTYDDLDQSKQCVASTFSKLSGLVRVDTPEFLIQYHGLLEMDMGSLDLPWTVLEVLARHSGSTLEECALLLAPPSDGDKAATLKPLARLVKLRRLVWCCLAPFSTEMHNDALVKVEEISIIESDESFLSLLSQLQLNSLRKVTLIGLNAQYETFLRIHGHKLQELTVCFRVLDTFSMALCSMCPNLRVLILQAKDTIFNYDRVTPCPPELEDLVSETPFAHLTKIVIRPGQHDFKPKEYEENGWPDFLNALEPHWFPSLRDLELTFFHWPTQERDIKKCFWAKSAESLAKHGLNVVDGDGNRWRARLK</sequence>
<reference evidence="2" key="1">
    <citation type="submission" date="2023-11" db="EMBL/GenBank/DDBJ databases">
        <authorList>
            <person name="De Vega J J."/>
            <person name="De Vega J J."/>
        </authorList>
    </citation>
    <scope>NUCLEOTIDE SEQUENCE</scope>
</reference>
<evidence type="ECO:0000313" key="2">
    <source>
        <dbReference type="EMBL" id="CAK5279134.1"/>
    </source>
</evidence>
<accession>A0AAD2HMK0</accession>
<proteinExistence type="predicted"/>
<dbReference type="Proteomes" id="UP001295794">
    <property type="component" value="Unassembled WGS sequence"/>
</dbReference>
<comment type="caution">
    <text evidence="2">The sequence shown here is derived from an EMBL/GenBank/DDBJ whole genome shotgun (WGS) entry which is preliminary data.</text>
</comment>
<keyword evidence="3" id="KW-1185">Reference proteome</keyword>
<dbReference type="EMBL" id="CAVNYO010000434">
    <property type="protein sequence ID" value="CAK5279134.1"/>
    <property type="molecule type" value="Genomic_DNA"/>
</dbReference>
<organism evidence="2 3">
    <name type="scientific">Mycena citricolor</name>
    <dbReference type="NCBI Taxonomy" id="2018698"/>
    <lineage>
        <taxon>Eukaryota</taxon>
        <taxon>Fungi</taxon>
        <taxon>Dikarya</taxon>
        <taxon>Basidiomycota</taxon>
        <taxon>Agaricomycotina</taxon>
        <taxon>Agaricomycetes</taxon>
        <taxon>Agaricomycetidae</taxon>
        <taxon>Agaricales</taxon>
        <taxon>Marasmiineae</taxon>
        <taxon>Mycenaceae</taxon>
        <taxon>Mycena</taxon>
    </lineage>
</organism>
<gene>
    <name evidence="2" type="ORF">MYCIT1_LOCUS28946</name>
    <name evidence="1" type="ORF">MYCIT1_LOCUS3779</name>
</gene>